<protein>
    <submittedName>
        <fullName evidence="5">POK9 protein</fullName>
    </submittedName>
</protein>
<keyword evidence="2" id="KW-0064">Aspartyl protease</keyword>
<keyword evidence="6" id="KW-1185">Reference proteome</keyword>
<accession>A0A7K7AAW9</accession>
<dbReference type="InterPro" id="IPR051592">
    <property type="entry name" value="HERV-K_Pro_peptidase_A2"/>
</dbReference>
<evidence type="ECO:0000256" key="3">
    <source>
        <dbReference type="ARBA" id="ARBA00022801"/>
    </source>
</evidence>
<feature type="non-terminal residue" evidence="5">
    <location>
        <position position="157"/>
    </location>
</feature>
<evidence type="ECO:0000256" key="2">
    <source>
        <dbReference type="ARBA" id="ARBA00022750"/>
    </source>
</evidence>
<dbReference type="PANTHER" id="PTHR19422:SF123">
    <property type="entry name" value="RT1 CLASS I, LOCUS CE15"/>
    <property type="match status" value="1"/>
</dbReference>
<dbReference type="InterPro" id="IPR001995">
    <property type="entry name" value="Peptidase_A2_cat"/>
</dbReference>
<feature type="domain" description="Peptidase A2" evidence="4">
    <location>
        <begin position="143"/>
        <end position="157"/>
    </location>
</feature>
<dbReference type="PROSITE" id="PS50175">
    <property type="entry name" value="ASP_PROT_RETROV"/>
    <property type="match status" value="1"/>
</dbReference>
<evidence type="ECO:0000313" key="5">
    <source>
        <dbReference type="EMBL" id="NWX93168.1"/>
    </source>
</evidence>
<dbReference type="SUPFAM" id="SSF51283">
    <property type="entry name" value="dUTPase-like"/>
    <property type="match status" value="1"/>
</dbReference>
<organism evidence="5 6">
    <name type="scientific">Nothoprocta pentlandii</name>
    <dbReference type="NCBI Taxonomy" id="2585814"/>
    <lineage>
        <taxon>Eukaryota</taxon>
        <taxon>Metazoa</taxon>
        <taxon>Chordata</taxon>
        <taxon>Craniata</taxon>
        <taxon>Vertebrata</taxon>
        <taxon>Euteleostomi</taxon>
        <taxon>Archelosauria</taxon>
        <taxon>Archosauria</taxon>
        <taxon>Dinosauria</taxon>
        <taxon>Saurischia</taxon>
        <taxon>Theropoda</taxon>
        <taxon>Coelurosauria</taxon>
        <taxon>Aves</taxon>
        <taxon>Palaeognathae</taxon>
        <taxon>Tinamiformes</taxon>
        <taxon>Tinamidae</taxon>
        <taxon>Nothoprocta</taxon>
    </lineage>
</organism>
<dbReference type="InterPro" id="IPR036157">
    <property type="entry name" value="dUTPase-like_sf"/>
</dbReference>
<dbReference type="CDD" id="cd07557">
    <property type="entry name" value="trimeric_dUTPase"/>
    <property type="match status" value="1"/>
</dbReference>
<keyword evidence="1" id="KW-0645">Protease</keyword>
<dbReference type="EMBL" id="VZSG01001306">
    <property type="protein sequence ID" value="NWX93168.1"/>
    <property type="molecule type" value="Genomic_DNA"/>
</dbReference>
<dbReference type="InterPro" id="IPR033704">
    <property type="entry name" value="dUTPase_trimeric"/>
</dbReference>
<comment type="caution">
    <text evidence="5">The sequence shown here is derived from an EMBL/GenBank/DDBJ whole genome shotgun (WGS) entry which is preliminary data.</text>
</comment>
<reference evidence="5 6" key="1">
    <citation type="submission" date="2019-09" db="EMBL/GenBank/DDBJ databases">
        <title>Bird 10,000 Genomes (B10K) Project - Family phase.</title>
        <authorList>
            <person name="Zhang G."/>
        </authorList>
    </citation>
    <scope>NUCLEOTIDE SEQUENCE [LARGE SCALE GENOMIC DNA]</scope>
    <source>
        <strain evidence="5">B10K-MSB-04</strain>
    </source>
</reference>
<dbReference type="Proteomes" id="UP000538817">
    <property type="component" value="Unassembled WGS sequence"/>
</dbReference>
<dbReference type="GO" id="GO:0004190">
    <property type="term" value="F:aspartic-type endopeptidase activity"/>
    <property type="evidence" value="ECO:0007669"/>
    <property type="project" value="UniProtKB-KW"/>
</dbReference>
<name>A0A7K7AAW9_9AVES</name>
<evidence type="ECO:0000313" key="6">
    <source>
        <dbReference type="Proteomes" id="UP000538817"/>
    </source>
</evidence>
<dbReference type="Pfam" id="PF00692">
    <property type="entry name" value="dUTPase"/>
    <property type="match status" value="1"/>
</dbReference>
<dbReference type="InterPro" id="IPR029054">
    <property type="entry name" value="dUTPase-like"/>
</dbReference>
<dbReference type="AlphaFoldDB" id="A0A7K7AAW9"/>
<gene>
    <name evidence="5" type="primary">Ervk9_2</name>
    <name evidence="5" type="ORF">NOTPEN_R06991</name>
</gene>
<sequence>TGSARVDLGMAVETTLTDSQVQCIPTNVKGPLGYGLSALLLGRSSMTRKGLFVLSGVIDADFTGTISIMVWTPSPPIHIPTGTRTGQLVPFKVAVPLTEDRVRGDGGFGSTGRADIDLARDISKAKPMKWVTLKEPGGKTCKINMLVDAGANVTVVS</sequence>
<evidence type="ECO:0000259" key="4">
    <source>
        <dbReference type="PROSITE" id="PS50175"/>
    </source>
</evidence>
<dbReference type="Gene3D" id="2.70.40.10">
    <property type="match status" value="1"/>
</dbReference>
<keyword evidence="3" id="KW-0378">Hydrolase</keyword>
<evidence type="ECO:0000256" key="1">
    <source>
        <dbReference type="ARBA" id="ARBA00022670"/>
    </source>
</evidence>
<dbReference type="GO" id="GO:0006508">
    <property type="term" value="P:proteolysis"/>
    <property type="evidence" value="ECO:0007669"/>
    <property type="project" value="UniProtKB-KW"/>
</dbReference>
<proteinExistence type="predicted"/>
<feature type="non-terminal residue" evidence="5">
    <location>
        <position position="1"/>
    </location>
</feature>
<dbReference type="PANTHER" id="PTHR19422">
    <property type="entry name" value="GAG RETROVIRAL POLYPROTEIN"/>
    <property type="match status" value="1"/>
</dbReference>